<reference evidence="2 3" key="1">
    <citation type="journal article" date="2022" name="Nat. Ecol. Evol.">
        <title>A masculinizing supergene underlies an exaggerated male reproductive morph in a spider.</title>
        <authorList>
            <person name="Hendrickx F."/>
            <person name="De Corte Z."/>
            <person name="Sonet G."/>
            <person name="Van Belleghem S.M."/>
            <person name="Kostlbacher S."/>
            <person name="Vangestel C."/>
        </authorList>
    </citation>
    <scope>NUCLEOTIDE SEQUENCE [LARGE SCALE GENOMIC DNA]</scope>
    <source>
        <strain evidence="2">W744_W776</strain>
    </source>
</reference>
<gene>
    <name evidence="2" type="ORF">JTE90_011148</name>
</gene>
<comment type="caution">
    <text evidence="2">The sequence shown here is derived from an EMBL/GenBank/DDBJ whole genome shotgun (WGS) entry which is preliminary data.</text>
</comment>
<proteinExistence type="predicted"/>
<dbReference type="AlphaFoldDB" id="A0AAV6TZT4"/>
<evidence type="ECO:0000256" key="1">
    <source>
        <dbReference type="SAM" id="MobiDB-lite"/>
    </source>
</evidence>
<dbReference type="Proteomes" id="UP000827092">
    <property type="component" value="Unassembled WGS sequence"/>
</dbReference>
<feature type="compositionally biased region" description="Polar residues" evidence="1">
    <location>
        <begin position="39"/>
        <end position="51"/>
    </location>
</feature>
<feature type="region of interest" description="Disordered" evidence="1">
    <location>
        <begin position="32"/>
        <end position="80"/>
    </location>
</feature>
<keyword evidence="3" id="KW-1185">Reference proteome</keyword>
<organism evidence="2 3">
    <name type="scientific">Oedothorax gibbosus</name>
    <dbReference type="NCBI Taxonomy" id="931172"/>
    <lineage>
        <taxon>Eukaryota</taxon>
        <taxon>Metazoa</taxon>
        <taxon>Ecdysozoa</taxon>
        <taxon>Arthropoda</taxon>
        <taxon>Chelicerata</taxon>
        <taxon>Arachnida</taxon>
        <taxon>Araneae</taxon>
        <taxon>Araneomorphae</taxon>
        <taxon>Entelegynae</taxon>
        <taxon>Araneoidea</taxon>
        <taxon>Linyphiidae</taxon>
        <taxon>Erigoninae</taxon>
        <taxon>Oedothorax</taxon>
    </lineage>
</organism>
<name>A0AAV6TZT4_9ARAC</name>
<protein>
    <submittedName>
        <fullName evidence="2">Uncharacterized protein</fullName>
    </submittedName>
</protein>
<evidence type="ECO:0000313" key="3">
    <source>
        <dbReference type="Proteomes" id="UP000827092"/>
    </source>
</evidence>
<sequence>MCSTAATLREARTCFWLCQWPTNPACDLPGHTVQAAASPHQSGSTSKSTMSHLPHLAPCRQNPFGGLRQKFRLSSPPLLS</sequence>
<accession>A0AAV6TZT4</accession>
<dbReference type="EMBL" id="JAFNEN010000793">
    <property type="protein sequence ID" value="KAG8177269.1"/>
    <property type="molecule type" value="Genomic_DNA"/>
</dbReference>
<evidence type="ECO:0000313" key="2">
    <source>
        <dbReference type="EMBL" id="KAG8177269.1"/>
    </source>
</evidence>